<dbReference type="GO" id="GO:0006508">
    <property type="term" value="P:proteolysis"/>
    <property type="evidence" value="ECO:0007669"/>
    <property type="project" value="UniProtKB-KW"/>
</dbReference>
<reference evidence="7" key="1">
    <citation type="submission" date="2025-08" db="UniProtKB">
        <authorList>
            <consortium name="Ensembl"/>
        </authorList>
    </citation>
    <scope>IDENTIFICATION</scope>
</reference>
<protein>
    <recommendedName>
        <fullName evidence="4">Ubiquitin carboxyl-terminal hydrolase</fullName>
        <ecNumber evidence="4">3.4.19.12</ecNumber>
    </recommendedName>
</protein>
<keyword evidence="4" id="KW-0833">Ubl conjugation pathway</keyword>
<evidence type="ECO:0000256" key="1">
    <source>
        <dbReference type="ARBA" id="ARBA00000707"/>
    </source>
</evidence>
<evidence type="ECO:0000313" key="8">
    <source>
        <dbReference type="Proteomes" id="UP000694388"/>
    </source>
</evidence>
<accession>A0A8C4Q081</accession>
<dbReference type="SUPFAM" id="SSF54001">
    <property type="entry name" value="Cysteine proteinases"/>
    <property type="match status" value="1"/>
</dbReference>
<dbReference type="Gene3D" id="3.40.250.10">
    <property type="entry name" value="Rhodanese-like domain"/>
    <property type="match status" value="1"/>
</dbReference>
<dbReference type="Gene3D" id="3.90.70.10">
    <property type="entry name" value="Cysteine proteinases"/>
    <property type="match status" value="1"/>
</dbReference>
<evidence type="ECO:0000259" key="6">
    <source>
        <dbReference type="PROSITE" id="PS50235"/>
    </source>
</evidence>
<evidence type="ECO:0000256" key="4">
    <source>
        <dbReference type="RuleBase" id="RU366025"/>
    </source>
</evidence>
<feature type="region of interest" description="Disordered" evidence="5">
    <location>
        <begin position="56"/>
        <end position="82"/>
    </location>
</feature>
<dbReference type="PANTHER" id="PTHR21646">
    <property type="entry name" value="UBIQUITIN CARBOXYL-TERMINAL HYDROLASE"/>
    <property type="match status" value="1"/>
</dbReference>
<evidence type="ECO:0000256" key="2">
    <source>
        <dbReference type="ARBA" id="ARBA00009085"/>
    </source>
</evidence>
<feature type="region of interest" description="Disordered" evidence="5">
    <location>
        <begin position="365"/>
        <end position="465"/>
    </location>
</feature>
<dbReference type="PROSITE" id="PS50235">
    <property type="entry name" value="USP_3"/>
    <property type="match status" value="1"/>
</dbReference>
<organism evidence="7 8">
    <name type="scientific">Eptatretus burgeri</name>
    <name type="common">Inshore hagfish</name>
    <dbReference type="NCBI Taxonomy" id="7764"/>
    <lineage>
        <taxon>Eukaryota</taxon>
        <taxon>Metazoa</taxon>
        <taxon>Chordata</taxon>
        <taxon>Craniata</taxon>
        <taxon>Vertebrata</taxon>
        <taxon>Cyclostomata</taxon>
        <taxon>Myxini</taxon>
        <taxon>Myxiniformes</taxon>
        <taxon>Myxinidae</taxon>
        <taxon>Eptatretinae</taxon>
        <taxon>Eptatretus</taxon>
    </lineage>
</organism>
<reference evidence="7" key="2">
    <citation type="submission" date="2025-09" db="UniProtKB">
        <authorList>
            <consortium name="Ensembl"/>
        </authorList>
    </citation>
    <scope>IDENTIFICATION</scope>
</reference>
<dbReference type="CDD" id="cd02674">
    <property type="entry name" value="Peptidase_C19R"/>
    <property type="match status" value="1"/>
</dbReference>
<evidence type="ECO:0000313" key="7">
    <source>
        <dbReference type="Ensembl" id="ENSEBUP00000008023.1"/>
    </source>
</evidence>
<feature type="compositionally biased region" description="Basic and acidic residues" evidence="5">
    <location>
        <begin position="401"/>
        <end position="465"/>
    </location>
</feature>
<sequence length="1000" mass="113360">MSLLSSGETTTEFIRAKLVVVCVFMRAQTGHVMKRITLCLYFVVDRYEELEVRRNLEKRDREEEEKKAQASKELERMKSSEKKLETVPKGSITPVQLFHLFADCAETILLIDSREEADFLASQLLLSLRPHPKNDFCMGSATVINVPECNLRPGVTVGMLEGQLQESFREHWQKRSAADHLILLDWSSRMQDVAQFHPLACLRDALYKWDSETRLRNEPLILEGGYEAWLLHYPMYSTNSKVQAPRLASSPTGILLQDLSYPSLKIPPPATPSVPLAPLASLSSNTDNGDLVNSEDTVPTEHNKQIVAQTEPTKKPKNDHMTCKIPQVDRSTKPAQQIEDVPSGIMKGEGRGIEKSMKNKELLKIESKGPEKDGPYVEGQGSKESERMNKENVQMDLQYRIGKENAEKREKEENIIRQEEAKAKTEKEEQEKKERDKMVARLRQQRLDKEQRDRGNEHGSGERVSSHPDQVCFDYFFSSVLSRTLLCSIVFLQQLSFLEIRSLISSSFIELLYCLQNVSEKAQRERLEQRNRAKMKEEEEEMNGPMIFGSSINQPVHTDEVAEKTPSYPSDVGGNQSRNSVGKQQEEGNKRKPKLQRSFSSPNVAELGHLDESSDTVSPSTPKVDRSAKPNMQVKLRPSPSALRARDLNPTYGGLGRGRTGLRNLGNTCYMNSVLQCLNSTTPLAQHFVGNQYVNDINKNNTLGYGGALAEEFAVLVQALWSGQYRSISPRDFKSQIGRVNTQFSSFQQQDSQELLVFLLDGLNEDLNRARREPISQDGNELLPDASAACLAWEAHSKLNASVVVDLFHGQFKSTLQCASCKKKSHTFEAFACLSLPIPSGNNKYTLEDCLRQFSQTELLTGSNRCQCSQCKCNRDHEKTLEIWKLPPILVIHLKRFCYEGRWRQKLQNNVSFPTTNLDLTNYVIKGTNSPKYNLYSISNHYGSLDGGHYTAFCQIAGSRNWFKFDDHEVEMLFPEQIHSSAAYILFYSSMEQCVPQHSL</sequence>
<keyword evidence="3 4" id="KW-0378">Hydrolase</keyword>
<dbReference type="InterPro" id="IPR028889">
    <property type="entry name" value="USP"/>
</dbReference>
<dbReference type="InterPro" id="IPR001394">
    <property type="entry name" value="Peptidase_C19_UCH"/>
</dbReference>
<dbReference type="PROSITE" id="PS00973">
    <property type="entry name" value="USP_2"/>
    <property type="match status" value="1"/>
</dbReference>
<feature type="compositionally biased region" description="Basic and acidic residues" evidence="5">
    <location>
        <begin position="365"/>
        <end position="390"/>
    </location>
</feature>
<dbReference type="GO" id="GO:0004843">
    <property type="term" value="F:cysteine-type deubiquitinase activity"/>
    <property type="evidence" value="ECO:0007669"/>
    <property type="project" value="UniProtKB-UniRule"/>
</dbReference>
<dbReference type="AlphaFoldDB" id="A0A8C4Q081"/>
<dbReference type="PROSITE" id="PS00972">
    <property type="entry name" value="USP_1"/>
    <property type="match status" value="1"/>
</dbReference>
<name>A0A8C4Q081_EPTBU</name>
<dbReference type="InterPro" id="IPR036873">
    <property type="entry name" value="Rhodanese-like_dom_sf"/>
</dbReference>
<keyword evidence="4" id="KW-0645">Protease</keyword>
<keyword evidence="4" id="KW-0788">Thiol protease</keyword>
<dbReference type="InterPro" id="IPR038765">
    <property type="entry name" value="Papain-like_cys_pep_sf"/>
</dbReference>
<proteinExistence type="inferred from homology"/>
<feature type="domain" description="USP" evidence="6">
    <location>
        <begin position="660"/>
        <end position="991"/>
    </location>
</feature>
<dbReference type="InterPro" id="IPR050185">
    <property type="entry name" value="Ub_carboxyl-term_hydrolase"/>
</dbReference>
<feature type="compositionally biased region" description="Polar residues" evidence="5">
    <location>
        <begin position="573"/>
        <end position="583"/>
    </location>
</feature>
<dbReference type="Ensembl" id="ENSEBUT00000008515.1">
    <property type="protein sequence ID" value="ENSEBUP00000008023.1"/>
    <property type="gene ID" value="ENSEBUG00000005206.1"/>
</dbReference>
<feature type="region of interest" description="Disordered" evidence="5">
    <location>
        <begin position="529"/>
        <end position="634"/>
    </location>
</feature>
<dbReference type="GeneTree" id="ENSGT00940000157542"/>
<dbReference type="SUPFAM" id="SSF52821">
    <property type="entry name" value="Rhodanese/Cell cycle control phosphatase"/>
    <property type="match status" value="1"/>
</dbReference>
<dbReference type="InterPro" id="IPR018200">
    <property type="entry name" value="USP_CS"/>
</dbReference>
<comment type="catalytic activity">
    <reaction evidence="1 4">
        <text>Thiol-dependent hydrolysis of ester, thioester, amide, peptide and isopeptide bonds formed by the C-terminal Gly of ubiquitin (a 76-residue protein attached to proteins as an intracellular targeting signal).</text>
        <dbReference type="EC" id="3.4.19.12"/>
    </reaction>
</comment>
<dbReference type="GO" id="GO:0016579">
    <property type="term" value="P:protein deubiquitination"/>
    <property type="evidence" value="ECO:0007669"/>
    <property type="project" value="InterPro"/>
</dbReference>
<dbReference type="PANTHER" id="PTHR21646:SF46">
    <property type="entry name" value="UBIQUITIN CARBOXYL-TERMINAL HYDROLASE"/>
    <property type="match status" value="1"/>
</dbReference>
<dbReference type="EC" id="3.4.19.12" evidence="4"/>
<dbReference type="Proteomes" id="UP000694388">
    <property type="component" value="Unplaced"/>
</dbReference>
<comment type="similarity">
    <text evidence="2 4">Belongs to the peptidase C19 family.</text>
</comment>
<evidence type="ECO:0000256" key="3">
    <source>
        <dbReference type="ARBA" id="ARBA00022801"/>
    </source>
</evidence>
<dbReference type="Pfam" id="PF00443">
    <property type="entry name" value="UCH"/>
    <property type="match status" value="1"/>
</dbReference>
<keyword evidence="8" id="KW-1185">Reference proteome</keyword>
<evidence type="ECO:0000256" key="5">
    <source>
        <dbReference type="SAM" id="MobiDB-lite"/>
    </source>
</evidence>